<organism evidence="3 4">
    <name type="scientific">Marinoscillum furvescens DSM 4134</name>
    <dbReference type="NCBI Taxonomy" id="1122208"/>
    <lineage>
        <taxon>Bacteria</taxon>
        <taxon>Pseudomonadati</taxon>
        <taxon>Bacteroidota</taxon>
        <taxon>Cytophagia</taxon>
        <taxon>Cytophagales</taxon>
        <taxon>Reichenbachiellaceae</taxon>
        <taxon>Marinoscillum</taxon>
    </lineage>
</organism>
<feature type="chain" id="PRO_5017794978" evidence="1">
    <location>
        <begin position="20"/>
        <end position="489"/>
    </location>
</feature>
<accession>A0A3D9L8A1</accession>
<proteinExistence type="predicted"/>
<evidence type="ECO:0000256" key="1">
    <source>
        <dbReference type="SAM" id="SignalP"/>
    </source>
</evidence>
<dbReference type="Proteomes" id="UP000256779">
    <property type="component" value="Unassembled WGS sequence"/>
</dbReference>
<dbReference type="InterPro" id="IPR045175">
    <property type="entry name" value="M28_fam"/>
</dbReference>
<evidence type="ECO:0000313" key="4">
    <source>
        <dbReference type="Proteomes" id="UP000256779"/>
    </source>
</evidence>
<keyword evidence="3" id="KW-0378">Hydrolase</keyword>
<keyword evidence="1" id="KW-0732">Signal</keyword>
<dbReference type="GO" id="GO:0008235">
    <property type="term" value="F:metalloexopeptidase activity"/>
    <property type="evidence" value="ECO:0007669"/>
    <property type="project" value="InterPro"/>
</dbReference>
<evidence type="ECO:0000313" key="3">
    <source>
        <dbReference type="EMBL" id="REE01733.1"/>
    </source>
</evidence>
<keyword evidence="3" id="KW-0121">Carboxypeptidase</keyword>
<dbReference type="RefSeq" id="WP_115867009.1">
    <property type="nucleotide sequence ID" value="NZ_QREG01000003.1"/>
</dbReference>
<keyword evidence="3" id="KW-0645">Protease</keyword>
<sequence>MKNLLIAIVGILFAFSATAQNKRAPKYEKTITSKDLRSYLSVLASDSLEGRETGEPGQKKAAAFIAGKFAEFGLEPGVNVDGEESYFQSYPLNKINYRTAYLKKGDEVKSNFEDFIYYSRAETTGEEFVDVLFVGDASLEDLQALDLDGRYVAITNKDLAGWRTLIAGLKELDAAGVMMFVEAEERYNFIVDRFSSYLARPRMALAKGDGAKPETKILIGNPELASWIFDAEYKDLKKAAGEKVARVIFNADMLPEEVTSENVLGFLEGSEKPDEILVITSHYDHIGVNDDGQINNGADDDGSGTSVVLELAEAFATAAKKGDRPKRSILFMTVSGEEKGLLGSKYYTNNPVYPLENTVTNLNVDMVGRVDAAHEDNPNYVYVIGADKLSQELHDLSEAANKRSVNLELDYTYNDENDPNRYYYRSDHYNFAKNDIPIIFYFNGTHADYHKPTDTIEKIEFDVMTERAKLVFHTAWELANREERVKLND</sequence>
<dbReference type="Pfam" id="PF04389">
    <property type="entry name" value="Peptidase_M28"/>
    <property type="match status" value="1"/>
</dbReference>
<dbReference type="Gene3D" id="3.40.630.10">
    <property type="entry name" value="Zn peptidases"/>
    <property type="match status" value="2"/>
</dbReference>
<gene>
    <name evidence="3" type="ORF">C7460_103250</name>
</gene>
<dbReference type="EMBL" id="QREG01000003">
    <property type="protein sequence ID" value="REE01733.1"/>
    <property type="molecule type" value="Genomic_DNA"/>
</dbReference>
<comment type="caution">
    <text evidence="3">The sequence shown here is derived from an EMBL/GenBank/DDBJ whole genome shotgun (WGS) entry which is preliminary data.</text>
</comment>
<dbReference type="PANTHER" id="PTHR12147:SF26">
    <property type="entry name" value="PEPTIDASE M28 DOMAIN-CONTAINING PROTEIN"/>
    <property type="match status" value="1"/>
</dbReference>
<dbReference type="AlphaFoldDB" id="A0A3D9L8A1"/>
<dbReference type="GO" id="GO:0006508">
    <property type="term" value="P:proteolysis"/>
    <property type="evidence" value="ECO:0007669"/>
    <property type="project" value="InterPro"/>
</dbReference>
<dbReference type="OrthoDB" id="1521787at2"/>
<keyword evidence="4" id="KW-1185">Reference proteome</keyword>
<reference evidence="3 4" key="1">
    <citation type="submission" date="2018-07" db="EMBL/GenBank/DDBJ databases">
        <title>Genomic Encyclopedia of Type Strains, Phase IV (KMG-IV): sequencing the most valuable type-strain genomes for metagenomic binning, comparative biology and taxonomic classification.</title>
        <authorList>
            <person name="Goeker M."/>
        </authorList>
    </citation>
    <scope>NUCLEOTIDE SEQUENCE [LARGE SCALE GENOMIC DNA]</scope>
    <source>
        <strain evidence="3 4">DSM 4134</strain>
    </source>
</reference>
<dbReference type="SUPFAM" id="SSF53187">
    <property type="entry name" value="Zn-dependent exopeptidases"/>
    <property type="match status" value="1"/>
</dbReference>
<evidence type="ECO:0000259" key="2">
    <source>
        <dbReference type="Pfam" id="PF04389"/>
    </source>
</evidence>
<dbReference type="GO" id="GO:0004180">
    <property type="term" value="F:carboxypeptidase activity"/>
    <property type="evidence" value="ECO:0007669"/>
    <property type="project" value="UniProtKB-KW"/>
</dbReference>
<feature type="signal peptide" evidence="1">
    <location>
        <begin position="1"/>
        <end position="19"/>
    </location>
</feature>
<feature type="domain" description="Peptidase M28" evidence="2">
    <location>
        <begin position="262"/>
        <end position="473"/>
    </location>
</feature>
<dbReference type="PANTHER" id="PTHR12147">
    <property type="entry name" value="METALLOPEPTIDASE M28 FAMILY MEMBER"/>
    <property type="match status" value="1"/>
</dbReference>
<protein>
    <submittedName>
        <fullName evidence="3">Zn-dependent M28 family amino/carboxypeptidase</fullName>
    </submittedName>
</protein>
<dbReference type="InterPro" id="IPR007484">
    <property type="entry name" value="Peptidase_M28"/>
</dbReference>
<name>A0A3D9L8A1_MARFU</name>